<evidence type="ECO:0000256" key="1">
    <source>
        <dbReference type="SAM" id="SignalP"/>
    </source>
</evidence>
<sequence length="82" mass="8064">MAHRCRREVPIVTSPIIRLGLAAAAVAALGTVAGPAAAEPAGLPLEPSPVATLVPETGSAGAVNGLLCALQTISAELPCLQT</sequence>
<dbReference type="AlphaFoldDB" id="Q5YP77"/>
<protein>
    <submittedName>
        <fullName evidence="2">Uncharacterized protein</fullName>
    </submittedName>
</protein>
<dbReference type="HOGENOM" id="CLU_2554873_0_0_11"/>
<keyword evidence="1" id="KW-0732">Signal</keyword>
<evidence type="ECO:0000313" key="2">
    <source>
        <dbReference type="EMBL" id="BAD60014.1"/>
    </source>
</evidence>
<gene>
    <name evidence="2" type="ordered locus">NFA_51620</name>
</gene>
<reference evidence="2 3" key="1">
    <citation type="journal article" date="2004" name="Proc. Natl. Acad. Sci. U.S.A.">
        <title>The complete genomic sequence of Nocardia farcinica IFM 10152.</title>
        <authorList>
            <person name="Ishikawa J."/>
            <person name="Yamashita A."/>
            <person name="Mikami Y."/>
            <person name="Hoshino Y."/>
            <person name="Kurita H."/>
            <person name="Hotta K."/>
            <person name="Shiba T."/>
            <person name="Hattori M."/>
        </authorList>
    </citation>
    <scope>NUCLEOTIDE SEQUENCE [LARGE SCALE GENOMIC DNA]</scope>
    <source>
        <strain evidence="2 3">IFM 10152</strain>
    </source>
</reference>
<feature type="signal peptide" evidence="1">
    <location>
        <begin position="1"/>
        <end position="38"/>
    </location>
</feature>
<organism evidence="2 3">
    <name type="scientific">Nocardia farcinica (strain IFM 10152)</name>
    <dbReference type="NCBI Taxonomy" id="247156"/>
    <lineage>
        <taxon>Bacteria</taxon>
        <taxon>Bacillati</taxon>
        <taxon>Actinomycetota</taxon>
        <taxon>Actinomycetes</taxon>
        <taxon>Mycobacteriales</taxon>
        <taxon>Nocardiaceae</taxon>
        <taxon>Nocardia</taxon>
    </lineage>
</organism>
<evidence type="ECO:0000313" key="3">
    <source>
        <dbReference type="Proteomes" id="UP000006820"/>
    </source>
</evidence>
<dbReference type="Proteomes" id="UP000006820">
    <property type="component" value="Chromosome"/>
</dbReference>
<dbReference type="EMBL" id="AP006618">
    <property type="protein sequence ID" value="BAD60014.1"/>
    <property type="molecule type" value="Genomic_DNA"/>
</dbReference>
<proteinExistence type="predicted"/>
<keyword evidence="3" id="KW-1185">Reference proteome</keyword>
<dbReference type="eggNOG" id="ENOG5031XX5">
    <property type="taxonomic scope" value="Bacteria"/>
</dbReference>
<dbReference type="STRING" id="247156.NFA_51620"/>
<accession>Q5YP77</accession>
<feature type="chain" id="PRO_5004264746" evidence="1">
    <location>
        <begin position="39"/>
        <end position="82"/>
    </location>
</feature>
<dbReference type="KEGG" id="nfa:NFA_51620"/>
<name>Q5YP77_NOCFA</name>